<accession>A0A2R5GHF7</accession>
<dbReference type="AlphaFoldDB" id="A0A2R5GHF7"/>
<dbReference type="EMBL" id="BEYU01000039">
    <property type="protein sequence ID" value="GBG28073.1"/>
    <property type="molecule type" value="Genomic_DNA"/>
</dbReference>
<keyword evidence="2" id="KW-1185">Reference proteome</keyword>
<reference evidence="1 2" key="1">
    <citation type="submission" date="2017-12" db="EMBL/GenBank/DDBJ databases">
        <title>Sequencing, de novo assembly and annotation of complete genome of a new Thraustochytrid species, strain FCC1311.</title>
        <authorList>
            <person name="Sedici K."/>
            <person name="Godart F."/>
            <person name="Aiese Cigliano R."/>
            <person name="Sanseverino W."/>
            <person name="Barakat M."/>
            <person name="Ortet P."/>
            <person name="Marechal E."/>
            <person name="Cagnac O."/>
            <person name="Amato A."/>
        </authorList>
    </citation>
    <scope>NUCLEOTIDE SEQUENCE [LARGE SCALE GENOMIC DNA]</scope>
</reference>
<dbReference type="Proteomes" id="UP000241890">
    <property type="component" value="Unassembled WGS sequence"/>
</dbReference>
<dbReference type="InParanoid" id="A0A2R5GHF7"/>
<evidence type="ECO:0000313" key="1">
    <source>
        <dbReference type="EMBL" id="GBG28073.1"/>
    </source>
</evidence>
<sequence>MWLGDDNSVSAGDACETWPPFLVLCGTGGRFGLEVPLLGNESGVNVSLVLPSVWRRGDGTGGGGLLAEWRFDDGDLCSDPRDDGTGGAGRLPLLLVVADGELEDLSDVKDRVDPTGTEDAVRVGGVRCGVLGPCDRD</sequence>
<organism evidence="1 2">
    <name type="scientific">Hondaea fermentalgiana</name>
    <dbReference type="NCBI Taxonomy" id="2315210"/>
    <lineage>
        <taxon>Eukaryota</taxon>
        <taxon>Sar</taxon>
        <taxon>Stramenopiles</taxon>
        <taxon>Bigyra</taxon>
        <taxon>Labyrinthulomycetes</taxon>
        <taxon>Thraustochytrida</taxon>
        <taxon>Thraustochytriidae</taxon>
        <taxon>Hondaea</taxon>
    </lineage>
</organism>
<evidence type="ECO:0000313" key="2">
    <source>
        <dbReference type="Proteomes" id="UP000241890"/>
    </source>
</evidence>
<protein>
    <submittedName>
        <fullName evidence="1">Uncharacterized protein</fullName>
    </submittedName>
</protein>
<name>A0A2R5GHF7_9STRA</name>
<comment type="caution">
    <text evidence="1">The sequence shown here is derived from an EMBL/GenBank/DDBJ whole genome shotgun (WGS) entry which is preliminary data.</text>
</comment>
<proteinExistence type="predicted"/>
<gene>
    <name evidence="1" type="ORF">FCC1311_042962</name>
</gene>